<reference evidence="2" key="1">
    <citation type="submission" date="2020-02" db="EMBL/GenBank/DDBJ databases">
        <authorList>
            <person name="Meier V. D."/>
        </authorList>
    </citation>
    <scope>NUCLEOTIDE SEQUENCE</scope>
    <source>
        <strain evidence="2">AVDCRST_MAG18</strain>
    </source>
</reference>
<dbReference type="Pfam" id="PF03417">
    <property type="entry name" value="AAT"/>
    <property type="match status" value="1"/>
</dbReference>
<dbReference type="InterPro" id="IPR047794">
    <property type="entry name" value="C45_proenzyme-like"/>
</dbReference>
<evidence type="ECO:0000313" key="2">
    <source>
        <dbReference type="EMBL" id="CAA9549416.1"/>
    </source>
</evidence>
<dbReference type="EMBL" id="CADCWN010000015">
    <property type="protein sequence ID" value="CAA9549416.1"/>
    <property type="molecule type" value="Genomic_DNA"/>
</dbReference>
<dbReference type="Gene3D" id="1.10.10.2120">
    <property type="match status" value="1"/>
</dbReference>
<dbReference type="PANTHER" id="PTHR34180:SF1">
    <property type="entry name" value="BETA-ALANYL-DOPAMINE_CARCININE HYDROLASE"/>
    <property type="match status" value="1"/>
</dbReference>
<dbReference type="EC" id="2.3.1.164" evidence="2"/>
<dbReference type="AlphaFoldDB" id="A0A6J4UG33"/>
<dbReference type="InterPro" id="IPR005079">
    <property type="entry name" value="Peptidase_C45_hydrolase"/>
</dbReference>
<gene>
    <name evidence="2" type="ORF">AVDCRST_MAG18-174</name>
</gene>
<feature type="domain" description="Peptidase C45 hydrolase" evidence="1">
    <location>
        <begin position="126"/>
        <end position="350"/>
    </location>
</feature>
<accession>A0A6J4UG33</accession>
<sequence>MTLPLLHLSGSPYEQGVAHGRALGRQIAHNLDIYFARFEREAKLVPDEVIARARRYAEALEASAPDYHAGMRGIAAGAGQDLDRIAALNVRYELLYYQFGQNATNVRNPDGCTAFAVGPAASASGHLLIGENWDWIPEVRGALLHTIEPDGMETLGFTEAGIFGAKIGLNSAGIGLVINGMTTTDDDWSRLSLPFHARCRAILRSRDLDAAIAVVVAAPRACAANFLLAQTPDRLVNIEAAPERTRRWDAEEARLCHTNHFLDPRALGVVEPEIERGPDSQDRLARMRTLLDGDRPLAFEILAAALRDSEGAPDAICRHPDPTQPPEERYATVVSVIMDLHAQTLWISDGPPDQAPYARVALADLAAMQTGM</sequence>
<evidence type="ECO:0000259" key="1">
    <source>
        <dbReference type="Pfam" id="PF03417"/>
    </source>
</evidence>
<dbReference type="NCBIfam" id="NF040521">
    <property type="entry name" value="C45_proenzyme"/>
    <property type="match status" value="1"/>
</dbReference>
<keyword evidence="2" id="KW-0808">Transferase</keyword>
<organism evidence="2">
    <name type="scientific">uncultured Thermomicrobiales bacterium</name>
    <dbReference type="NCBI Taxonomy" id="1645740"/>
    <lineage>
        <taxon>Bacteria</taxon>
        <taxon>Pseudomonadati</taxon>
        <taxon>Thermomicrobiota</taxon>
        <taxon>Thermomicrobia</taxon>
        <taxon>Thermomicrobiales</taxon>
        <taxon>environmental samples</taxon>
    </lineage>
</organism>
<dbReference type="PANTHER" id="PTHR34180">
    <property type="entry name" value="PEPTIDASE C45"/>
    <property type="match status" value="1"/>
</dbReference>
<name>A0A6J4UG33_9BACT</name>
<dbReference type="GO" id="GO:0050640">
    <property type="term" value="F:isopenicillin-N N-acyltransferase activity"/>
    <property type="evidence" value="ECO:0007669"/>
    <property type="project" value="UniProtKB-EC"/>
</dbReference>
<protein>
    <submittedName>
        <fullName evidence="2">Acyl-coenzyme A:6-aminopenicillanic-acid-acyltransferase 40 kDa form (Isopenicillin-N N-acyltransferase)</fullName>
        <ecNumber evidence="2">2.3.1.164</ecNumber>
    </submittedName>
</protein>
<proteinExistence type="predicted"/>
<dbReference type="InterPro" id="IPR047801">
    <property type="entry name" value="Peptidase_C45"/>
</dbReference>
<dbReference type="Gene3D" id="3.60.60.10">
    <property type="entry name" value="Penicillin V Acylase, Chain A"/>
    <property type="match status" value="1"/>
</dbReference>
<keyword evidence="2" id="KW-0012">Acyltransferase</keyword>